<dbReference type="Pfam" id="PF00528">
    <property type="entry name" value="BPD_transp_1"/>
    <property type="match status" value="1"/>
</dbReference>
<dbReference type="AlphaFoldDB" id="A0A0H3ARQ3"/>
<evidence type="ECO:0000256" key="3">
    <source>
        <dbReference type="ARBA" id="ARBA00022448"/>
    </source>
</evidence>
<evidence type="ECO:0000256" key="8">
    <source>
        <dbReference type="ARBA" id="ARBA00023136"/>
    </source>
</evidence>
<evidence type="ECO:0000313" key="12">
    <source>
        <dbReference type="Proteomes" id="UP000006383"/>
    </source>
</evidence>
<reference evidence="12" key="1">
    <citation type="journal article" date="2009" name="PLoS ONE">
        <title>Genome degradation in Brucella ovis corresponds with narrowing of its host range and tissue tropism.</title>
        <authorList>
            <person name="Tsolis R.M."/>
            <person name="Seshadri R."/>
            <person name="Santos R.L."/>
            <person name="Sangari F.J."/>
            <person name="Lobo J.M."/>
            <person name="de Jong M.F."/>
            <person name="Ren Q."/>
            <person name="Myers G."/>
            <person name="Brinkac L.M."/>
            <person name="Nelson W.C."/>
            <person name="Deboy R.T."/>
            <person name="Angiuoli S."/>
            <person name="Khouri H."/>
            <person name="Dimitrov G."/>
            <person name="Robinson J.R."/>
            <person name="Mulligan S."/>
            <person name="Walker R.L."/>
            <person name="Elzer P.E."/>
            <person name="Hassan K.A."/>
            <person name="Paulsen I.T."/>
        </authorList>
    </citation>
    <scope>NUCLEOTIDE SEQUENCE [LARGE SCALE GENOMIC DNA]</scope>
    <source>
        <strain evidence="12">ATCC 25840 / 63/290 / NCTC 10512</strain>
    </source>
</reference>
<evidence type="ECO:0000256" key="9">
    <source>
        <dbReference type="RuleBase" id="RU363032"/>
    </source>
</evidence>
<feature type="domain" description="ABC transmembrane type-1" evidence="10">
    <location>
        <begin position="150"/>
        <end position="442"/>
    </location>
</feature>
<keyword evidence="5 9" id="KW-0812">Transmembrane</keyword>
<protein>
    <submittedName>
        <fullName evidence="11">Amino acid ABC transporter, permease protein</fullName>
    </submittedName>
</protein>
<dbReference type="GO" id="GO:0043190">
    <property type="term" value="C:ATP-binding cassette (ABC) transporter complex"/>
    <property type="evidence" value="ECO:0007669"/>
    <property type="project" value="InterPro"/>
</dbReference>
<dbReference type="InterPro" id="IPR043429">
    <property type="entry name" value="ArtM/GltK/GlnP/TcyL/YhdX-like"/>
</dbReference>
<evidence type="ECO:0000256" key="1">
    <source>
        <dbReference type="ARBA" id="ARBA00004429"/>
    </source>
</evidence>
<dbReference type="CDD" id="cd06261">
    <property type="entry name" value="TM_PBP2"/>
    <property type="match status" value="1"/>
</dbReference>
<evidence type="ECO:0000256" key="6">
    <source>
        <dbReference type="ARBA" id="ARBA00022970"/>
    </source>
</evidence>
<dbReference type="InterPro" id="IPR010065">
    <property type="entry name" value="AA_ABC_transptr_permease_3TM"/>
</dbReference>
<name>A0A0H3ARQ3_BRUO2</name>
<comment type="subcellular location">
    <subcellularLocation>
        <location evidence="1">Cell inner membrane</location>
        <topology evidence="1">Multi-pass membrane protein</topology>
    </subcellularLocation>
    <subcellularLocation>
        <location evidence="9">Cell membrane</location>
        <topology evidence="9">Multi-pass membrane protein</topology>
    </subcellularLocation>
</comment>
<evidence type="ECO:0000256" key="7">
    <source>
        <dbReference type="ARBA" id="ARBA00022989"/>
    </source>
</evidence>
<dbReference type="KEGG" id="bov:BOV_0737"/>
<evidence type="ECO:0000256" key="2">
    <source>
        <dbReference type="ARBA" id="ARBA00010072"/>
    </source>
</evidence>
<feature type="transmembrane region" description="Helical" evidence="9">
    <location>
        <begin position="424"/>
        <end position="445"/>
    </location>
</feature>
<feature type="transmembrane region" description="Helical" evidence="9">
    <location>
        <begin position="84"/>
        <end position="102"/>
    </location>
</feature>
<dbReference type="Proteomes" id="UP000006383">
    <property type="component" value="Chromosome I"/>
</dbReference>
<organism evidence="11 12">
    <name type="scientific">Brucella ovis (strain ATCC 25840 / 63/290 / NCTC 10512)</name>
    <dbReference type="NCBI Taxonomy" id="444178"/>
    <lineage>
        <taxon>Bacteria</taxon>
        <taxon>Pseudomonadati</taxon>
        <taxon>Pseudomonadota</taxon>
        <taxon>Alphaproteobacteria</taxon>
        <taxon>Hyphomicrobiales</taxon>
        <taxon>Brucellaceae</taxon>
        <taxon>Brucella/Ochrobactrum group</taxon>
        <taxon>Brucella</taxon>
    </lineage>
</organism>
<dbReference type="PROSITE" id="PS50928">
    <property type="entry name" value="ABC_TM1"/>
    <property type="match status" value="1"/>
</dbReference>
<accession>A0A0H3ARQ3</accession>
<dbReference type="GO" id="GO:0006865">
    <property type="term" value="P:amino acid transport"/>
    <property type="evidence" value="ECO:0007669"/>
    <property type="project" value="UniProtKB-KW"/>
</dbReference>
<dbReference type="InterPro" id="IPR035906">
    <property type="entry name" value="MetI-like_sf"/>
</dbReference>
<feature type="transmembrane region" description="Helical" evidence="9">
    <location>
        <begin position="323"/>
        <end position="342"/>
    </location>
</feature>
<evidence type="ECO:0000256" key="4">
    <source>
        <dbReference type="ARBA" id="ARBA00022475"/>
    </source>
</evidence>
<evidence type="ECO:0000313" key="11">
    <source>
        <dbReference type="EMBL" id="ABQ61369.1"/>
    </source>
</evidence>
<feature type="transmembrane region" description="Helical" evidence="9">
    <location>
        <begin position="243"/>
        <end position="262"/>
    </location>
</feature>
<keyword evidence="12" id="KW-1185">Reference proteome</keyword>
<feature type="transmembrane region" description="Helical" evidence="9">
    <location>
        <begin position="192"/>
        <end position="213"/>
    </location>
</feature>
<keyword evidence="4" id="KW-1003">Cell membrane</keyword>
<keyword evidence="6" id="KW-0029">Amino-acid transport</keyword>
<evidence type="ECO:0000256" key="5">
    <source>
        <dbReference type="ARBA" id="ARBA00022692"/>
    </source>
</evidence>
<gene>
    <name evidence="11" type="ordered locus">BOV_0737</name>
</gene>
<evidence type="ECO:0000259" key="10">
    <source>
        <dbReference type="PROSITE" id="PS50928"/>
    </source>
</evidence>
<dbReference type="PANTHER" id="PTHR30614">
    <property type="entry name" value="MEMBRANE COMPONENT OF AMINO ACID ABC TRANSPORTER"/>
    <property type="match status" value="1"/>
</dbReference>
<dbReference type="NCBIfam" id="TIGR01726">
    <property type="entry name" value="HEQRo_perm_3TM"/>
    <property type="match status" value="1"/>
</dbReference>
<dbReference type="EMBL" id="CP000708">
    <property type="protein sequence ID" value="ABQ61369.1"/>
    <property type="molecule type" value="Genomic_DNA"/>
</dbReference>
<feature type="transmembrane region" description="Helical" evidence="9">
    <location>
        <begin position="145"/>
        <end position="171"/>
    </location>
</feature>
<keyword evidence="7 9" id="KW-1133">Transmembrane helix</keyword>
<feature type="transmembrane region" description="Helical" evidence="9">
    <location>
        <begin position="283"/>
        <end position="303"/>
    </location>
</feature>
<dbReference type="GO" id="GO:0022857">
    <property type="term" value="F:transmembrane transporter activity"/>
    <property type="evidence" value="ECO:0007669"/>
    <property type="project" value="InterPro"/>
</dbReference>
<dbReference type="InterPro" id="IPR000515">
    <property type="entry name" value="MetI-like"/>
</dbReference>
<dbReference type="SUPFAM" id="SSF161098">
    <property type="entry name" value="MetI-like"/>
    <property type="match status" value="2"/>
</dbReference>
<keyword evidence="8 9" id="KW-0472">Membrane</keyword>
<proteinExistence type="inferred from homology"/>
<comment type="similarity">
    <text evidence="2">Belongs to the binding-protein-dependent transport system permease family. HisMQ subfamily.</text>
</comment>
<sequence>MEFTRVLQAAGSKRAGTGRQQDRTVRHSTPCFQKMLRNAGCFFCLGPRPPAERHRKHMASYFGTERRQGSGGTSLLYDPRARGIFYQVVVFGAVIAGIYWIVGNTITNLQRANIASGFGFLYGRAGFDISQTLIQYNSDSTYGRAFLVGLVNTLYVAALGVVTASIIGFLVGIGRLSHNWLIRNICTVYVEVFRNIPPLLVIFFWYFGVLSVLPPVRQSYSMPLSTYINNRGFFMPSPVWGEGAWALPVALLIGILASFAVARWAKRRQMATGQPFHTIRVSAALIIGLPILALIATGFPVSFDVPKLGTFNLTGGAQIKPEFLALFLALSFYTASFIAETVRAGVLGVSKGQTEAAYAVGLRSGQTMRLIIVPQALRIIIPPLSSQYLNLIKNSSLAIAIGYPDLVAVGGTILNQTGQAVEVVAIWMVIYLGISLIVSGLMNWFNAKMALVER</sequence>
<dbReference type="Gene3D" id="1.10.3720.10">
    <property type="entry name" value="MetI-like"/>
    <property type="match status" value="2"/>
</dbReference>
<dbReference type="HOGENOM" id="CLU_019602_8_0_5"/>
<keyword evidence="3 9" id="KW-0813">Transport</keyword>
<dbReference type="PANTHER" id="PTHR30614:SF37">
    <property type="entry name" value="AMINO-ACID ABC TRANSPORTER PERMEASE PROTEIN YHDX-RELATED"/>
    <property type="match status" value="1"/>
</dbReference>